<reference evidence="2 3" key="1">
    <citation type="submission" date="2023-07" db="EMBL/GenBank/DDBJ databases">
        <title>Genomic Encyclopedia of Type Strains, Phase IV (KMG-IV): sequencing the most valuable type-strain genomes for metagenomic binning, comparative biology and taxonomic classification.</title>
        <authorList>
            <person name="Goeker M."/>
        </authorList>
    </citation>
    <scope>NUCLEOTIDE SEQUENCE [LARGE SCALE GENOMIC DNA]</scope>
    <source>
        <strain evidence="2 3">DSM 46876</strain>
    </source>
</reference>
<evidence type="ECO:0000313" key="2">
    <source>
        <dbReference type="EMBL" id="MDQ0416232.1"/>
    </source>
</evidence>
<proteinExistence type="predicted"/>
<dbReference type="Pfam" id="PF12438">
    <property type="entry name" value="DUF3679"/>
    <property type="match status" value="1"/>
</dbReference>
<evidence type="ECO:0000313" key="3">
    <source>
        <dbReference type="Proteomes" id="UP001238450"/>
    </source>
</evidence>
<dbReference type="RefSeq" id="WP_370872846.1">
    <property type="nucleotide sequence ID" value="NZ_JAUSUV010000002.1"/>
</dbReference>
<dbReference type="AlphaFoldDB" id="A0AAJ1WP65"/>
<feature type="region of interest" description="Disordered" evidence="1">
    <location>
        <begin position="67"/>
        <end position="124"/>
    </location>
</feature>
<accession>A0AAJ1WP65</accession>
<protein>
    <submittedName>
        <fullName evidence="2">Uncharacterized protein</fullName>
    </submittedName>
</protein>
<gene>
    <name evidence="2" type="ORF">J2Z48_000396</name>
</gene>
<dbReference type="Proteomes" id="UP001238450">
    <property type="component" value="Unassembled WGS sequence"/>
</dbReference>
<dbReference type="InterPro" id="IPR020534">
    <property type="entry name" value="Uncharacterised_YqxA"/>
</dbReference>
<feature type="region of interest" description="Disordered" evidence="1">
    <location>
        <begin position="138"/>
        <end position="161"/>
    </location>
</feature>
<comment type="caution">
    <text evidence="2">The sequence shown here is derived from an EMBL/GenBank/DDBJ whole genome shotgun (WGS) entry which is preliminary data.</text>
</comment>
<feature type="compositionally biased region" description="Pro residues" evidence="1">
    <location>
        <begin position="76"/>
        <end position="85"/>
    </location>
</feature>
<dbReference type="EMBL" id="JAUSUV010000002">
    <property type="protein sequence ID" value="MDQ0416232.1"/>
    <property type="molecule type" value="Genomic_DNA"/>
</dbReference>
<organism evidence="2 3">
    <name type="scientific">Croceifilum oryzae</name>
    <dbReference type="NCBI Taxonomy" id="1553429"/>
    <lineage>
        <taxon>Bacteria</taxon>
        <taxon>Bacillati</taxon>
        <taxon>Bacillota</taxon>
        <taxon>Bacilli</taxon>
        <taxon>Bacillales</taxon>
        <taxon>Thermoactinomycetaceae</taxon>
        <taxon>Croceifilum</taxon>
    </lineage>
</organism>
<sequence length="161" mass="16795">MSSMRWMIQSVSLLVMLILGIFLGIDSAEKNMQKIQGTEGAPRAVQVTPTDGKVEIQVLGKDVVLNKNDSLFEDPSPSPSTPTPAPESGKPKAQAPSSPQPKADAAAGSGSSLAQFGNELGGGLKTTTRKVLDFMFGWTSNDGANQSEPHIQGSDSGTTPP</sequence>
<keyword evidence="3" id="KW-1185">Reference proteome</keyword>
<evidence type="ECO:0000256" key="1">
    <source>
        <dbReference type="SAM" id="MobiDB-lite"/>
    </source>
</evidence>
<name>A0AAJ1WP65_9BACL</name>